<dbReference type="Proteomes" id="UP001150603">
    <property type="component" value="Unassembled WGS sequence"/>
</dbReference>
<gene>
    <name evidence="1" type="ORF">FBU59_003700</name>
</gene>
<name>A0ACC1J7H2_9FUNG</name>
<reference evidence="1" key="1">
    <citation type="submission" date="2022-07" db="EMBL/GenBank/DDBJ databases">
        <title>Phylogenomic reconstructions and comparative analyses of Kickxellomycotina fungi.</title>
        <authorList>
            <person name="Reynolds N.K."/>
            <person name="Stajich J.E."/>
            <person name="Barry K."/>
            <person name="Grigoriev I.V."/>
            <person name="Crous P."/>
            <person name="Smith M.E."/>
        </authorList>
    </citation>
    <scope>NUCLEOTIDE SEQUENCE</scope>
    <source>
        <strain evidence="1">NRRL 5244</strain>
    </source>
</reference>
<keyword evidence="2" id="KW-1185">Reference proteome</keyword>
<comment type="caution">
    <text evidence="1">The sequence shown here is derived from an EMBL/GenBank/DDBJ whole genome shotgun (WGS) entry which is preliminary data.</text>
</comment>
<proteinExistence type="predicted"/>
<organism evidence="1 2">
    <name type="scientific">Linderina macrospora</name>
    <dbReference type="NCBI Taxonomy" id="4868"/>
    <lineage>
        <taxon>Eukaryota</taxon>
        <taxon>Fungi</taxon>
        <taxon>Fungi incertae sedis</taxon>
        <taxon>Zoopagomycota</taxon>
        <taxon>Kickxellomycotina</taxon>
        <taxon>Kickxellomycetes</taxon>
        <taxon>Kickxellales</taxon>
        <taxon>Kickxellaceae</taxon>
        <taxon>Linderina</taxon>
    </lineage>
</organism>
<accession>A0ACC1J7H2</accession>
<evidence type="ECO:0000313" key="1">
    <source>
        <dbReference type="EMBL" id="KAJ1940794.1"/>
    </source>
</evidence>
<evidence type="ECO:0000313" key="2">
    <source>
        <dbReference type="Proteomes" id="UP001150603"/>
    </source>
</evidence>
<protein>
    <submittedName>
        <fullName evidence="1">Uncharacterized protein</fullName>
    </submittedName>
</protein>
<sequence length="171" mass="19742">MSKSITAAQWRQLYRELLHAAPRTVSNNGPSSRILASKIRQGFTENTSTDNTHSDLSLLYTRGYNTLAFLKLARELGSVERKLVTSIVQVYKDRQAADVKPPIYRKKLQKHQKQVYDETFEEYDRVLESIERDLEIILPRDRFVRSLEWIPKLNNLHKGDPVAEGASTVEK</sequence>
<dbReference type="EMBL" id="JANBPW010002445">
    <property type="protein sequence ID" value="KAJ1940794.1"/>
    <property type="molecule type" value="Genomic_DNA"/>
</dbReference>